<dbReference type="InterPro" id="IPR007750">
    <property type="entry name" value="DUF674"/>
</dbReference>
<dbReference type="EnsemblPlants" id="EMT21957">
    <property type="protein sequence ID" value="EMT21957"/>
    <property type="gene ID" value="F775_04737"/>
</dbReference>
<accession>M8C4J8</accession>
<dbReference type="PANTHER" id="PTHR33103:SF45">
    <property type="entry name" value="OS01G0154600 PROTEIN"/>
    <property type="match status" value="1"/>
</dbReference>
<name>M8C4J8_AEGTA</name>
<evidence type="ECO:0008006" key="2">
    <source>
        <dbReference type="Google" id="ProtNLM"/>
    </source>
</evidence>
<reference evidence="1" key="1">
    <citation type="submission" date="2015-06" db="UniProtKB">
        <authorList>
            <consortium name="EnsemblPlants"/>
        </authorList>
    </citation>
    <scope>IDENTIFICATION</scope>
</reference>
<evidence type="ECO:0000313" key="1">
    <source>
        <dbReference type="EnsemblPlants" id="EMT21957"/>
    </source>
</evidence>
<dbReference type="PANTHER" id="PTHR33103">
    <property type="entry name" value="OS01G0153900 PROTEIN"/>
    <property type="match status" value="1"/>
</dbReference>
<sequence>MGFGVEGRKDDNPCKGLLVIDILKLELEVSDGIKDDALARDVLVDMHHVGLMEVRDDRNMLLDGHMLGRKGRGGGLVLAPKEMEDALSMNSKPTMELSMKLMIDTKSQKVCFAEAGSDVLEFLAGLLYLPLGTALGLLTKERMVGSIGNVLGSVEKLGVNYKSKERCLSPAVTAATLPLLQQLLGIQLNNGIDTFYTCEGRNTGAYSGVGTSCGYLSVIPNRSCPTCRCYMTKAMTLAAETNRTLVAAALPTTTPLPVAMYTVGDDLTVTSASFFATISLLGIKDLSALQEKTVKIGKEESLEIFAASLKSKTVLSDVFLPKKNARLKREHPDGVIHV</sequence>
<protein>
    <recommendedName>
        <fullName evidence="2">DUF674 domain-containing protein</fullName>
    </recommendedName>
</protein>
<proteinExistence type="predicted"/>
<organism evidence="1">
    <name type="scientific">Aegilops tauschii</name>
    <name type="common">Tausch's goatgrass</name>
    <name type="synonym">Aegilops squarrosa</name>
    <dbReference type="NCBI Taxonomy" id="37682"/>
    <lineage>
        <taxon>Eukaryota</taxon>
        <taxon>Viridiplantae</taxon>
        <taxon>Streptophyta</taxon>
        <taxon>Embryophyta</taxon>
        <taxon>Tracheophyta</taxon>
        <taxon>Spermatophyta</taxon>
        <taxon>Magnoliopsida</taxon>
        <taxon>Liliopsida</taxon>
        <taxon>Poales</taxon>
        <taxon>Poaceae</taxon>
        <taxon>BOP clade</taxon>
        <taxon>Pooideae</taxon>
        <taxon>Triticodae</taxon>
        <taxon>Triticeae</taxon>
        <taxon>Triticinae</taxon>
        <taxon>Aegilops</taxon>
    </lineage>
</organism>
<dbReference type="AlphaFoldDB" id="M8C4J8"/>
<dbReference type="Pfam" id="PF05056">
    <property type="entry name" value="DUF674"/>
    <property type="match status" value="1"/>
</dbReference>